<sequence>MCAKKIKILSNDDGDKNERSKSEESKNNDKLIKRKKRSNKYPVLSPGWYEGEIVDARLEEYPSDYNKSGMREVIVIDISVLDDDGTEVIAKLFNNLNFHNMSNLSATLRELGIEKPGVDEYLDLTKFVDKKIEVRVGNRQKQGRTYNTVETIKGL</sequence>
<gene>
    <name evidence="2" type="ORF">SAMN04488597_11833</name>
</gene>
<name>A0A1G6QIF1_9FIRM</name>
<reference evidence="2 3" key="1">
    <citation type="submission" date="2016-10" db="EMBL/GenBank/DDBJ databases">
        <authorList>
            <person name="Varghese N."/>
            <person name="Submissions S."/>
        </authorList>
    </citation>
    <scope>NUCLEOTIDE SEQUENCE [LARGE SCALE GENOMIC DNA]</scope>
    <source>
        <strain evidence="2 3">WG10</strain>
    </source>
</reference>
<dbReference type="Proteomes" id="UP000324896">
    <property type="component" value="Unassembled WGS sequence"/>
</dbReference>
<feature type="region of interest" description="Disordered" evidence="1">
    <location>
        <begin position="1"/>
        <end position="31"/>
    </location>
</feature>
<feature type="compositionally biased region" description="Basic and acidic residues" evidence="1">
    <location>
        <begin position="13"/>
        <end position="31"/>
    </location>
</feature>
<evidence type="ECO:0000313" key="3">
    <source>
        <dbReference type="Proteomes" id="UP000324896"/>
    </source>
</evidence>
<accession>A0A1G6QIF1</accession>
<proteinExistence type="predicted"/>
<dbReference type="RefSeq" id="WP_133530902.1">
    <property type="nucleotide sequence ID" value="NZ_FMYT01000018.1"/>
</dbReference>
<dbReference type="AlphaFoldDB" id="A0A1G6QIF1"/>
<organism evidence="2 3">
    <name type="scientific">Halanaerobium congolense</name>
    <dbReference type="NCBI Taxonomy" id="54121"/>
    <lineage>
        <taxon>Bacteria</taxon>
        <taxon>Bacillati</taxon>
        <taxon>Bacillota</taxon>
        <taxon>Clostridia</taxon>
        <taxon>Halanaerobiales</taxon>
        <taxon>Halanaerobiaceae</taxon>
        <taxon>Halanaerobium</taxon>
    </lineage>
</organism>
<protein>
    <submittedName>
        <fullName evidence="2">Uncharacterized protein</fullName>
    </submittedName>
</protein>
<dbReference type="EMBL" id="FMYT01000018">
    <property type="protein sequence ID" value="SDC91931.1"/>
    <property type="molecule type" value="Genomic_DNA"/>
</dbReference>
<evidence type="ECO:0000256" key="1">
    <source>
        <dbReference type="SAM" id="MobiDB-lite"/>
    </source>
</evidence>
<evidence type="ECO:0000313" key="2">
    <source>
        <dbReference type="EMBL" id="SDC91931.1"/>
    </source>
</evidence>